<dbReference type="OrthoDB" id="414698at2759"/>
<comment type="caution">
    <text evidence="3">The sequence shown here is derived from an EMBL/GenBank/DDBJ whole genome shotgun (WGS) entry which is preliminary data.</text>
</comment>
<feature type="domain" description="Serine hydrolase" evidence="2">
    <location>
        <begin position="7"/>
        <end position="228"/>
    </location>
</feature>
<evidence type="ECO:0000256" key="1">
    <source>
        <dbReference type="ARBA" id="ARBA00022801"/>
    </source>
</evidence>
<dbReference type="AlphaFoldDB" id="A0A9P4I264"/>
<sequence>MPRPHLLACFHGGGSNAEIYAIQCARLSNALSPQFTLHFFDAPFIRSAGPGVLPIFVDYAPFRTWLRVIKSTDESGAEVEEEVGDGSGYDDAETDGVERVLRLMAKVAPLEEWVGVMGFSQGTRVAGGLLLDQQRREERGLESRTRLKFGVLCMGGRTPLLSKVAKETTKSESMDTPDDSDKIAIPTLHLHGLKDEYLPHSRRQLATYFKPETTTLYEIDYHHAMPWVTDEINRLAEMIREKAGA</sequence>
<dbReference type="PANTHER" id="PTHR48070:SF1">
    <property type="entry name" value="SERINE HYDROLASE FSH DOMAIN-CONTAINING PROTEIN"/>
    <property type="match status" value="1"/>
</dbReference>
<dbReference type="SUPFAM" id="SSF53474">
    <property type="entry name" value="alpha/beta-Hydrolases"/>
    <property type="match status" value="1"/>
</dbReference>
<evidence type="ECO:0000313" key="4">
    <source>
        <dbReference type="Proteomes" id="UP000799776"/>
    </source>
</evidence>
<dbReference type="InterPro" id="IPR005645">
    <property type="entry name" value="FSH-like_dom"/>
</dbReference>
<evidence type="ECO:0000259" key="2">
    <source>
        <dbReference type="Pfam" id="PF03959"/>
    </source>
</evidence>
<accession>A0A9P4I264</accession>
<dbReference type="GO" id="GO:0005737">
    <property type="term" value="C:cytoplasm"/>
    <property type="evidence" value="ECO:0007669"/>
    <property type="project" value="TreeGrafter"/>
</dbReference>
<protein>
    <submittedName>
        <fullName evidence="3">Phospholipase/carboxylesterase</fullName>
    </submittedName>
</protein>
<organism evidence="3 4">
    <name type="scientific">Saccharata proteae CBS 121410</name>
    <dbReference type="NCBI Taxonomy" id="1314787"/>
    <lineage>
        <taxon>Eukaryota</taxon>
        <taxon>Fungi</taxon>
        <taxon>Dikarya</taxon>
        <taxon>Ascomycota</taxon>
        <taxon>Pezizomycotina</taxon>
        <taxon>Dothideomycetes</taxon>
        <taxon>Dothideomycetes incertae sedis</taxon>
        <taxon>Botryosphaeriales</taxon>
        <taxon>Saccharataceae</taxon>
        <taxon>Saccharata</taxon>
    </lineage>
</organism>
<dbReference type="InterPro" id="IPR050593">
    <property type="entry name" value="LovG"/>
</dbReference>
<dbReference type="GO" id="GO:0005634">
    <property type="term" value="C:nucleus"/>
    <property type="evidence" value="ECO:0007669"/>
    <property type="project" value="TreeGrafter"/>
</dbReference>
<name>A0A9P4I264_9PEZI</name>
<dbReference type="Proteomes" id="UP000799776">
    <property type="component" value="Unassembled WGS sequence"/>
</dbReference>
<dbReference type="GO" id="GO:0044550">
    <property type="term" value="P:secondary metabolite biosynthetic process"/>
    <property type="evidence" value="ECO:0007669"/>
    <property type="project" value="TreeGrafter"/>
</dbReference>
<dbReference type="InterPro" id="IPR029058">
    <property type="entry name" value="AB_hydrolase_fold"/>
</dbReference>
<proteinExistence type="predicted"/>
<evidence type="ECO:0000313" key="3">
    <source>
        <dbReference type="EMBL" id="KAF2090827.1"/>
    </source>
</evidence>
<dbReference type="GO" id="GO:0016787">
    <property type="term" value="F:hydrolase activity"/>
    <property type="evidence" value="ECO:0007669"/>
    <property type="project" value="UniProtKB-KW"/>
</dbReference>
<dbReference type="Gene3D" id="3.40.50.1820">
    <property type="entry name" value="alpha/beta hydrolase"/>
    <property type="match status" value="1"/>
</dbReference>
<gene>
    <name evidence="3" type="ORF">K490DRAFT_62154</name>
</gene>
<reference evidence="3" key="1">
    <citation type="journal article" date="2020" name="Stud. Mycol.">
        <title>101 Dothideomycetes genomes: a test case for predicting lifestyles and emergence of pathogens.</title>
        <authorList>
            <person name="Haridas S."/>
            <person name="Albert R."/>
            <person name="Binder M."/>
            <person name="Bloem J."/>
            <person name="Labutti K."/>
            <person name="Salamov A."/>
            <person name="Andreopoulos B."/>
            <person name="Baker S."/>
            <person name="Barry K."/>
            <person name="Bills G."/>
            <person name="Bluhm B."/>
            <person name="Cannon C."/>
            <person name="Castanera R."/>
            <person name="Culley D."/>
            <person name="Daum C."/>
            <person name="Ezra D."/>
            <person name="Gonzalez J."/>
            <person name="Henrissat B."/>
            <person name="Kuo A."/>
            <person name="Liang C."/>
            <person name="Lipzen A."/>
            <person name="Lutzoni F."/>
            <person name="Magnuson J."/>
            <person name="Mondo S."/>
            <person name="Nolan M."/>
            <person name="Ohm R."/>
            <person name="Pangilinan J."/>
            <person name="Park H.-J."/>
            <person name="Ramirez L."/>
            <person name="Alfaro M."/>
            <person name="Sun H."/>
            <person name="Tritt A."/>
            <person name="Yoshinaga Y."/>
            <person name="Zwiers L.-H."/>
            <person name="Turgeon B."/>
            <person name="Goodwin S."/>
            <person name="Spatafora J."/>
            <person name="Crous P."/>
            <person name="Grigoriev I."/>
        </authorList>
    </citation>
    <scope>NUCLEOTIDE SEQUENCE</scope>
    <source>
        <strain evidence="3">CBS 121410</strain>
    </source>
</reference>
<keyword evidence="4" id="KW-1185">Reference proteome</keyword>
<keyword evidence="1" id="KW-0378">Hydrolase</keyword>
<dbReference type="EMBL" id="ML978712">
    <property type="protein sequence ID" value="KAF2090827.1"/>
    <property type="molecule type" value="Genomic_DNA"/>
</dbReference>
<dbReference type="Pfam" id="PF03959">
    <property type="entry name" value="FSH1"/>
    <property type="match status" value="1"/>
</dbReference>
<dbReference type="PANTHER" id="PTHR48070">
    <property type="entry name" value="ESTERASE OVCA2"/>
    <property type="match status" value="1"/>
</dbReference>